<evidence type="ECO:0000313" key="4">
    <source>
        <dbReference type="EMBL" id="KAL3395145.1"/>
    </source>
</evidence>
<reference evidence="4 5" key="1">
    <citation type="journal article" date="2024" name="bioRxiv">
        <title>A reference genome for Trichogramma kaykai: A tiny desert-dwelling parasitoid wasp with competing sex-ratio distorters.</title>
        <authorList>
            <person name="Culotta J."/>
            <person name="Lindsey A.R."/>
        </authorList>
    </citation>
    <scope>NUCLEOTIDE SEQUENCE [LARGE SCALE GENOMIC DNA]</scope>
    <source>
        <strain evidence="4 5">KSX58</strain>
    </source>
</reference>
<comment type="caution">
    <text evidence="4">The sequence shown here is derived from an EMBL/GenBank/DDBJ whole genome shotgun (WGS) entry which is preliminary data.</text>
</comment>
<keyword evidence="1" id="KW-0677">Repeat</keyword>
<dbReference type="PANTHER" id="PTHR24141">
    <property type="entry name" value="2-5A-DEPENDENT RIBONUCLEASE"/>
    <property type="match status" value="1"/>
</dbReference>
<proteinExistence type="predicted"/>
<sequence>MSYTSCRYNWNEFCRWKFIADQYFEELLRSVNNSGVIENLSDSDDSDDEGFTYLHADRVCGNVEMVQKFIDQKTDLDLLWSGPCSKESPLTLAIQYKQMEVVEMLLKNGANISMKLLGKNPLHIFFLEFDNDPADFGILELLLAYNRDAHNHGDGSCVSEGCIPNGEATIKKLLGDLKSLEILLKNKANVNEAFTSGQSILHLFITSKEYKFTISTIRVSIIKALLKYGADINAKDANGDSPLHSAVIRHNSDVVKLLLRRGADAQSVDLSKLHWTGVWPWLDKMIEFFLILDCLNSEGYKMDESSCLAVMKYLIDATDISCEIRFNCYGDELFTGSSEQIRLFLRCAERKSRNHPLDCWNQTIVSGFFYRDLLIVEKGKMFIKAEMKNCLRQLQNMFVLEEECVVEYHSKIPEQIEKLKKLKIKYGLSLFDVCSFGSEKGHYLLIDSKLWTVINLPNIEIEFHSIFNIIKIHMLTCSMRKFFVDIGLKYVILLTQDKLPLLCCERIIQYLSNEDIFYLYRAYIRNKFLSIELQFIAENVFAINEMYYQPPEGVY</sequence>
<evidence type="ECO:0000256" key="3">
    <source>
        <dbReference type="PROSITE-ProRule" id="PRU00023"/>
    </source>
</evidence>
<gene>
    <name evidence="4" type="ORF">TKK_010756</name>
</gene>
<dbReference type="Proteomes" id="UP001627154">
    <property type="component" value="Unassembled WGS sequence"/>
</dbReference>
<dbReference type="PROSITE" id="PS50088">
    <property type="entry name" value="ANK_REPEAT"/>
    <property type="match status" value="3"/>
</dbReference>
<keyword evidence="5" id="KW-1185">Reference proteome</keyword>
<dbReference type="SUPFAM" id="SSF48403">
    <property type="entry name" value="Ankyrin repeat"/>
    <property type="match status" value="1"/>
</dbReference>
<organism evidence="4 5">
    <name type="scientific">Trichogramma kaykai</name>
    <dbReference type="NCBI Taxonomy" id="54128"/>
    <lineage>
        <taxon>Eukaryota</taxon>
        <taxon>Metazoa</taxon>
        <taxon>Ecdysozoa</taxon>
        <taxon>Arthropoda</taxon>
        <taxon>Hexapoda</taxon>
        <taxon>Insecta</taxon>
        <taxon>Pterygota</taxon>
        <taxon>Neoptera</taxon>
        <taxon>Endopterygota</taxon>
        <taxon>Hymenoptera</taxon>
        <taxon>Apocrita</taxon>
        <taxon>Proctotrupomorpha</taxon>
        <taxon>Chalcidoidea</taxon>
        <taxon>Trichogrammatidae</taxon>
        <taxon>Trichogramma</taxon>
    </lineage>
</organism>
<dbReference type="EMBL" id="JBJJXI010000085">
    <property type="protein sequence ID" value="KAL3395145.1"/>
    <property type="molecule type" value="Genomic_DNA"/>
</dbReference>
<dbReference type="AlphaFoldDB" id="A0ABD2WQV2"/>
<dbReference type="InterPro" id="IPR002110">
    <property type="entry name" value="Ankyrin_rpt"/>
</dbReference>
<keyword evidence="2 3" id="KW-0040">ANK repeat</keyword>
<evidence type="ECO:0000313" key="5">
    <source>
        <dbReference type="Proteomes" id="UP001627154"/>
    </source>
</evidence>
<dbReference type="Pfam" id="PF12796">
    <property type="entry name" value="Ank_2"/>
    <property type="match status" value="2"/>
</dbReference>
<protein>
    <submittedName>
        <fullName evidence="4">Uncharacterized protein</fullName>
    </submittedName>
</protein>
<dbReference type="PANTHER" id="PTHR24141:SF1">
    <property type="entry name" value="2-5A-DEPENDENT RIBONUCLEASE"/>
    <property type="match status" value="1"/>
</dbReference>
<dbReference type="InterPro" id="IPR036770">
    <property type="entry name" value="Ankyrin_rpt-contain_sf"/>
</dbReference>
<feature type="repeat" description="ANK" evidence="3">
    <location>
        <begin position="238"/>
        <end position="270"/>
    </location>
</feature>
<dbReference type="SMART" id="SM00248">
    <property type="entry name" value="ANK"/>
    <property type="match status" value="6"/>
</dbReference>
<feature type="repeat" description="ANK" evidence="3">
    <location>
        <begin position="196"/>
        <end position="237"/>
    </location>
</feature>
<evidence type="ECO:0000256" key="2">
    <source>
        <dbReference type="ARBA" id="ARBA00023043"/>
    </source>
</evidence>
<name>A0ABD2WQV2_9HYME</name>
<dbReference type="Gene3D" id="1.25.40.20">
    <property type="entry name" value="Ankyrin repeat-containing domain"/>
    <property type="match status" value="2"/>
</dbReference>
<dbReference type="PROSITE" id="PS50297">
    <property type="entry name" value="ANK_REP_REGION"/>
    <property type="match status" value="2"/>
</dbReference>
<accession>A0ABD2WQV2</accession>
<feature type="repeat" description="ANK" evidence="3">
    <location>
        <begin position="85"/>
        <end position="117"/>
    </location>
</feature>
<evidence type="ECO:0000256" key="1">
    <source>
        <dbReference type="ARBA" id="ARBA00022737"/>
    </source>
</evidence>